<accession>A0ACB8R6W5</accession>
<reference evidence="1" key="2">
    <citation type="journal article" date="2022" name="New Phytol.">
        <title>Evolutionary transition to the ectomycorrhizal habit in the genomes of a hyperdiverse lineage of mushroom-forming fungi.</title>
        <authorList>
            <person name="Looney B."/>
            <person name="Miyauchi S."/>
            <person name="Morin E."/>
            <person name="Drula E."/>
            <person name="Courty P.E."/>
            <person name="Kohler A."/>
            <person name="Kuo A."/>
            <person name="LaButti K."/>
            <person name="Pangilinan J."/>
            <person name="Lipzen A."/>
            <person name="Riley R."/>
            <person name="Andreopoulos W."/>
            <person name="He G."/>
            <person name="Johnson J."/>
            <person name="Nolan M."/>
            <person name="Tritt A."/>
            <person name="Barry K.W."/>
            <person name="Grigoriev I.V."/>
            <person name="Nagy L.G."/>
            <person name="Hibbett D."/>
            <person name="Henrissat B."/>
            <person name="Matheny P.B."/>
            <person name="Labbe J."/>
            <person name="Martin F.M."/>
        </authorList>
    </citation>
    <scope>NUCLEOTIDE SEQUENCE</scope>
    <source>
        <strain evidence="1">FP105234-sp</strain>
    </source>
</reference>
<reference evidence="1" key="1">
    <citation type="submission" date="2021-02" db="EMBL/GenBank/DDBJ databases">
        <authorList>
            <consortium name="DOE Joint Genome Institute"/>
            <person name="Ahrendt S."/>
            <person name="Looney B.P."/>
            <person name="Miyauchi S."/>
            <person name="Morin E."/>
            <person name="Drula E."/>
            <person name="Courty P.E."/>
            <person name="Chicoki N."/>
            <person name="Fauchery L."/>
            <person name="Kohler A."/>
            <person name="Kuo A."/>
            <person name="Labutti K."/>
            <person name="Pangilinan J."/>
            <person name="Lipzen A."/>
            <person name="Riley R."/>
            <person name="Andreopoulos W."/>
            <person name="He G."/>
            <person name="Johnson J."/>
            <person name="Barry K.W."/>
            <person name="Grigoriev I.V."/>
            <person name="Nagy L."/>
            <person name="Hibbett D."/>
            <person name="Henrissat B."/>
            <person name="Matheny P.B."/>
            <person name="Labbe J."/>
            <person name="Martin F."/>
        </authorList>
    </citation>
    <scope>NUCLEOTIDE SEQUENCE</scope>
    <source>
        <strain evidence="1">FP105234-sp</strain>
    </source>
</reference>
<dbReference type="EMBL" id="MU276255">
    <property type="protein sequence ID" value="KAI0039859.1"/>
    <property type="molecule type" value="Genomic_DNA"/>
</dbReference>
<keyword evidence="2" id="KW-1185">Reference proteome</keyword>
<name>A0ACB8R6W5_9AGAM</name>
<dbReference type="Proteomes" id="UP000814033">
    <property type="component" value="Unassembled WGS sequence"/>
</dbReference>
<evidence type="ECO:0000313" key="2">
    <source>
        <dbReference type="Proteomes" id="UP000814033"/>
    </source>
</evidence>
<organism evidence="1 2">
    <name type="scientific">Auriscalpium vulgare</name>
    <dbReference type="NCBI Taxonomy" id="40419"/>
    <lineage>
        <taxon>Eukaryota</taxon>
        <taxon>Fungi</taxon>
        <taxon>Dikarya</taxon>
        <taxon>Basidiomycota</taxon>
        <taxon>Agaricomycotina</taxon>
        <taxon>Agaricomycetes</taxon>
        <taxon>Russulales</taxon>
        <taxon>Auriscalpiaceae</taxon>
        <taxon>Auriscalpium</taxon>
    </lineage>
</organism>
<sequence>MLLSPSPACIFRERPQAHIREPNTFRKEVVPFDLKPELSTLSPKLGEVMRAGGLSMVFAVGDIAWLRVGDVVEATSGWTEYAVLKEKAGLNKLQYWAHADCVGLVYENLSCKVAPRAQALDFLGPLGMTGLTPAYFGLIDVGNIKAVQTLVVSNAASAPSAPCLPDWQDQGREVNRNRGHARKMTTASLCGKAVYYKSPTFAKEFEELPTISTFVSTMSVDAEQRASEKSRHSLCKKFTNAWPRIWLKSTNRHYYVEEYPRGLKDLSSWIADAFLKAPPYLIAQGLEKAPEGAATAVTEKM</sequence>
<proteinExistence type="predicted"/>
<gene>
    <name evidence="1" type="ORF">FA95DRAFT_1577328</name>
</gene>
<protein>
    <submittedName>
        <fullName evidence="1">Uncharacterized protein</fullName>
    </submittedName>
</protein>
<evidence type="ECO:0000313" key="1">
    <source>
        <dbReference type="EMBL" id="KAI0039859.1"/>
    </source>
</evidence>
<comment type="caution">
    <text evidence="1">The sequence shown here is derived from an EMBL/GenBank/DDBJ whole genome shotgun (WGS) entry which is preliminary data.</text>
</comment>